<sequence>MSSNWTAESLFRGLNSYKDIQTANTNNGVPAQGSYSRISSNSSKISKLAESSYAKHEGSTVSGSRNSLIGILAQSNYRTPTEGYSTVTGSRKSLIGNLAQSSYRMQDGSTVTGSSSSLIGKLA</sequence>
<organism evidence="1 2">
    <name type="scientific">Trifolium pratense</name>
    <name type="common">Red clover</name>
    <dbReference type="NCBI Taxonomy" id="57577"/>
    <lineage>
        <taxon>Eukaryota</taxon>
        <taxon>Viridiplantae</taxon>
        <taxon>Streptophyta</taxon>
        <taxon>Embryophyta</taxon>
        <taxon>Tracheophyta</taxon>
        <taxon>Spermatophyta</taxon>
        <taxon>Magnoliopsida</taxon>
        <taxon>eudicotyledons</taxon>
        <taxon>Gunneridae</taxon>
        <taxon>Pentapetalae</taxon>
        <taxon>rosids</taxon>
        <taxon>fabids</taxon>
        <taxon>Fabales</taxon>
        <taxon>Fabaceae</taxon>
        <taxon>Papilionoideae</taxon>
        <taxon>50 kb inversion clade</taxon>
        <taxon>NPAAA clade</taxon>
        <taxon>Hologalegina</taxon>
        <taxon>IRL clade</taxon>
        <taxon>Trifolieae</taxon>
        <taxon>Trifolium</taxon>
    </lineage>
</organism>
<proteinExistence type="predicted"/>
<gene>
    <name evidence="1" type="ORF">L195_g057457</name>
</gene>
<accession>A0A2K3KW57</accession>
<feature type="non-terminal residue" evidence="1">
    <location>
        <position position="123"/>
    </location>
</feature>
<name>A0A2K3KW57_TRIPR</name>
<reference evidence="1 2" key="1">
    <citation type="journal article" date="2014" name="Am. J. Bot.">
        <title>Genome assembly and annotation for red clover (Trifolium pratense; Fabaceae).</title>
        <authorList>
            <person name="Istvanek J."/>
            <person name="Jaros M."/>
            <person name="Krenek A."/>
            <person name="Repkova J."/>
        </authorList>
    </citation>
    <scope>NUCLEOTIDE SEQUENCE [LARGE SCALE GENOMIC DNA]</scope>
    <source>
        <strain evidence="2">cv. Tatra</strain>
        <tissue evidence="1">Young leaves</tissue>
    </source>
</reference>
<evidence type="ECO:0000313" key="1">
    <source>
        <dbReference type="EMBL" id="PNX70502.1"/>
    </source>
</evidence>
<dbReference type="EMBL" id="ASHM01113946">
    <property type="protein sequence ID" value="PNX70502.1"/>
    <property type="molecule type" value="Genomic_DNA"/>
</dbReference>
<reference evidence="1 2" key="2">
    <citation type="journal article" date="2017" name="Front. Plant Sci.">
        <title>Gene Classification and Mining of Molecular Markers Useful in Red Clover (Trifolium pratense) Breeding.</title>
        <authorList>
            <person name="Istvanek J."/>
            <person name="Dluhosova J."/>
            <person name="Dluhos P."/>
            <person name="Patkova L."/>
            <person name="Nedelnik J."/>
            <person name="Repkova J."/>
        </authorList>
    </citation>
    <scope>NUCLEOTIDE SEQUENCE [LARGE SCALE GENOMIC DNA]</scope>
    <source>
        <strain evidence="2">cv. Tatra</strain>
        <tissue evidence="1">Young leaves</tissue>
    </source>
</reference>
<evidence type="ECO:0000313" key="2">
    <source>
        <dbReference type="Proteomes" id="UP000236291"/>
    </source>
</evidence>
<comment type="caution">
    <text evidence="1">The sequence shown here is derived from an EMBL/GenBank/DDBJ whole genome shotgun (WGS) entry which is preliminary data.</text>
</comment>
<protein>
    <submittedName>
        <fullName evidence="1">Uncharacterized protein</fullName>
    </submittedName>
</protein>
<dbReference type="Proteomes" id="UP000236291">
    <property type="component" value="Unassembled WGS sequence"/>
</dbReference>
<dbReference type="AlphaFoldDB" id="A0A2K3KW57"/>